<keyword evidence="3" id="KW-1185">Reference proteome</keyword>
<dbReference type="OrthoDB" id="2157530at2759"/>
<dbReference type="Proteomes" id="UP000053259">
    <property type="component" value="Unassembled WGS sequence"/>
</dbReference>
<dbReference type="InParanoid" id="A0A0D2A1B8"/>
<feature type="domain" description="Heterokaryon incompatibility" evidence="1">
    <location>
        <begin position="102"/>
        <end position="261"/>
    </location>
</feature>
<dbReference type="InterPro" id="IPR010730">
    <property type="entry name" value="HET"/>
</dbReference>
<gene>
    <name evidence="2" type="ORF">PV09_07978</name>
</gene>
<proteinExistence type="predicted"/>
<evidence type="ECO:0000259" key="1">
    <source>
        <dbReference type="Pfam" id="PF06985"/>
    </source>
</evidence>
<evidence type="ECO:0000313" key="2">
    <source>
        <dbReference type="EMBL" id="KIW00453.1"/>
    </source>
</evidence>
<reference evidence="2 3" key="1">
    <citation type="submission" date="2015-01" db="EMBL/GenBank/DDBJ databases">
        <title>The Genome Sequence of Ochroconis gallopava CBS43764.</title>
        <authorList>
            <consortium name="The Broad Institute Genomics Platform"/>
            <person name="Cuomo C."/>
            <person name="de Hoog S."/>
            <person name="Gorbushina A."/>
            <person name="Stielow B."/>
            <person name="Teixiera M."/>
            <person name="Abouelleil A."/>
            <person name="Chapman S.B."/>
            <person name="Priest M."/>
            <person name="Young S.K."/>
            <person name="Wortman J."/>
            <person name="Nusbaum C."/>
            <person name="Birren B."/>
        </authorList>
    </citation>
    <scope>NUCLEOTIDE SEQUENCE [LARGE SCALE GENOMIC DNA]</scope>
    <source>
        <strain evidence="2 3">CBS 43764</strain>
    </source>
</reference>
<dbReference type="HOGENOM" id="CLU_004184_7_2_1"/>
<dbReference type="VEuPathDB" id="FungiDB:PV09_07978"/>
<organism evidence="2 3">
    <name type="scientific">Verruconis gallopava</name>
    <dbReference type="NCBI Taxonomy" id="253628"/>
    <lineage>
        <taxon>Eukaryota</taxon>
        <taxon>Fungi</taxon>
        <taxon>Dikarya</taxon>
        <taxon>Ascomycota</taxon>
        <taxon>Pezizomycotina</taxon>
        <taxon>Dothideomycetes</taxon>
        <taxon>Pleosporomycetidae</taxon>
        <taxon>Venturiales</taxon>
        <taxon>Sympoventuriaceae</taxon>
        <taxon>Verruconis</taxon>
    </lineage>
</organism>
<dbReference type="AlphaFoldDB" id="A0A0D2A1B8"/>
<dbReference type="Pfam" id="PF26639">
    <property type="entry name" value="Het-6_barrel"/>
    <property type="match status" value="1"/>
</dbReference>
<dbReference type="GeneID" id="27315951"/>
<dbReference type="EMBL" id="KN847563">
    <property type="protein sequence ID" value="KIW00453.1"/>
    <property type="molecule type" value="Genomic_DNA"/>
</dbReference>
<accession>A0A0D2A1B8</accession>
<dbReference type="InterPro" id="IPR052895">
    <property type="entry name" value="HetReg/Transcr_Mod"/>
</dbReference>
<protein>
    <recommendedName>
        <fullName evidence="1">Heterokaryon incompatibility domain-containing protein</fullName>
    </recommendedName>
</protein>
<name>A0A0D2A1B8_9PEZI</name>
<dbReference type="PANTHER" id="PTHR24148:SF73">
    <property type="entry name" value="HET DOMAIN PROTEIN (AFU_ORTHOLOGUE AFUA_8G01020)"/>
    <property type="match status" value="1"/>
</dbReference>
<evidence type="ECO:0000313" key="3">
    <source>
        <dbReference type="Proteomes" id="UP000053259"/>
    </source>
</evidence>
<sequence length="658" mass="73664">MDHTFGAELARALGVKVIIPACGDITLMEKGIEVLPHYRNSGSDTESETEDLYLPGANPFVGMVYRPLKAEEFRLLVLNPGFSDEPIECFLEHYPVNGSKPFKALSYVWGTAMHNEPIRVDGFEFSVTENLYAFLKEFRKEYDAEILWIDAICIDQQNIPERNAQIRQMKRVYEGADSVVIWLGNEVSTTKEAFEHLSHIYDSFWLQTVVKHNRPGAQLSAITSEQVSLLFAGPSGSARAWDGIEDIFKRPWWSRIWVYQEATAPAKNGSVVICGRHTIEFTKILTVNKIVRNMISRFEGLDRLEQCNSLNAVYMHIYSELRRAYHETGTTLYLRLEDLISVLRGFDATNPRDKLYALIPTSVDGDELIDVNYELPVDEVYTNAALSIIQKHHSLDILGHCTMSETGSLENLPSWVPNWTSKSGPIPFFKRSLVSQKTSEEAASGRDVIGKLFNASGDTRAQTSIDRYSNILSVEGFIFDKVELVSPSTGNSHDSSAIAVDWIEWLDTLSCTPDAHQALRKALPRVLVADTYRFSVDVGMRGCIQPSLAGKVGNESLLKINAIEPDDIHESVTGPHPASFRRKLIVTEQGYLGLTAEQVEKNDVVAICCGGQLPLVLRATSNHYTLIGEAYIHGIMDGEAMTRYKMNGNASFQIIKIR</sequence>
<dbReference type="PANTHER" id="PTHR24148">
    <property type="entry name" value="ANKYRIN REPEAT DOMAIN-CONTAINING PROTEIN 39 HOMOLOG-RELATED"/>
    <property type="match status" value="1"/>
</dbReference>
<dbReference type="Pfam" id="PF06985">
    <property type="entry name" value="HET"/>
    <property type="match status" value="1"/>
</dbReference>
<dbReference type="RefSeq" id="XP_016210322.1">
    <property type="nucleotide sequence ID" value="XM_016361818.1"/>
</dbReference>